<evidence type="ECO:0000313" key="1">
    <source>
        <dbReference type="EMBL" id="TFK67990.1"/>
    </source>
</evidence>
<gene>
    <name evidence="1" type="ORF">BDN72DRAFT_67271</name>
</gene>
<name>A0ACD3AQB6_9AGAR</name>
<protein>
    <submittedName>
        <fullName evidence="1">Uncharacterized protein</fullName>
    </submittedName>
</protein>
<proteinExistence type="predicted"/>
<evidence type="ECO:0000313" key="2">
    <source>
        <dbReference type="Proteomes" id="UP000308600"/>
    </source>
</evidence>
<dbReference type="Proteomes" id="UP000308600">
    <property type="component" value="Unassembled WGS sequence"/>
</dbReference>
<keyword evidence="2" id="KW-1185">Reference proteome</keyword>
<dbReference type="EMBL" id="ML208362">
    <property type="protein sequence ID" value="TFK67990.1"/>
    <property type="molecule type" value="Genomic_DNA"/>
</dbReference>
<accession>A0ACD3AQB6</accession>
<organism evidence="1 2">
    <name type="scientific">Pluteus cervinus</name>
    <dbReference type="NCBI Taxonomy" id="181527"/>
    <lineage>
        <taxon>Eukaryota</taxon>
        <taxon>Fungi</taxon>
        <taxon>Dikarya</taxon>
        <taxon>Basidiomycota</taxon>
        <taxon>Agaricomycotina</taxon>
        <taxon>Agaricomycetes</taxon>
        <taxon>Agaricomycetidae</taxon>
        <taxon>Agaricales</taxon>
        <taxon>Pluteineae</taxon>
        <taxon>Pluteaceae</taxon>
        <taxon>Pluteus</taxon>
    </lineage>
</organism>
<sequence>MNDLSSPWDGGTANTSGVGATWAHFACHGIQVEVETINKPGPTSCLILANHTRLTLLEISKLKLPHARLAFLSACTGESVHIAAGMLVAGFRSVIGTM</sequence>
<reference evidence="1 2" key="1">
    <citation type="journal article" date="2019" name="Nat. Ecol. Evol.">
        <title>Megaphylogeny resolves global patterns of mushroom evolution.</title>
        <authorList>
            <person name="Varga T."/>
            <person name="Krizsan K."/>
            <person name="Foldi C."/>
            <person name="Dima B."/>
            <person name="Sanchez-Garcia M."/>
            <person name="Sanchez-Ramirez S."/>
            <person name="Szollosi G.J."/>
            <person name="Szarkandi J.G."/>
            <person name="Papp V."/>
            <person name="Albert L."/>
            <person name="Andreopoulos W."/>
            <person name="Angelini C."/>
            <person name="Antonin V."/>
            <person name="Barry K.W."/>
            <person name="Bougher N.L."/>
            <person name="Buchanan P."/>
            <person name="Buyck B."/>
            <person name="Bense V."/>
            <person name="Catcheside P."/>
            <person name="Chovatia M."/>
            <person name="Cooper J."/>
            <person name="Damon W."/>
            <person name="Desjardin D."/>
            <person name="Finy P."/>
            <person name="Geml J."/>
            <person name="Haridas S."/>
            <person name="Hughes K."/>
            <person name="Justo A."/>
            <person name="Karasinski D."/>
            <person name="Kautmanova I."/>
            <person name="Kiss B."/>
            <person name="Kocsube S."/>
            <person name="Kotiranta H."/>
            <person name="LaButti K.M."/>
            <person name="Lechner B.E."/>
            <person name="Liimatainen K."/>
            <person name="Lipzen A."/>
            <person name="Lukacs Z."/>
            <person name="Mihaltcheva S."/>
            <person name="Morgado L.N."/>
            <person name="Niskanen T."/>
            <person name="Noordeloos M.E."/>
            <person name="Ohm R.A."/>
            <person name="Ortiz-Santana B."/>
            <person name="Ovrebo C."/>
            <person name="Racz N."/>
            <person name="Riley R."/>
            <person name="Savchenko A."/>
            <person name="Shiryaev A."/>
            <person name="Soop K."/>
            <person name="Spirin V."/>
            <person name="Szebenyi C."/>
            <person name="Tomsovsky M."/>
            <person name="Tulloss R.E."/>
            <person name="Uehling J."/>
            <person name="Grigoriev I.V."/>
            <person name="Vagvolgyi C."/>
            <person name="Papp T."/>
            <person name="Martin F.M."/>
            <person name="Miettinen O."/>
            <person name="Hibbett D.S."/>
            <person name="Nagy L.G."/>
        </authorList>
    </citation>
    <scope>NUCLEOTIDE SEQUENCE [LARGE SCALE GENOMIC DNA]</scope>
    <source>
        <strain evidence="1 2">NL-1719</strain>
    </source>
</reference>